<dbReference type="OrthoDB" id="601690at2"/>
<dbReference type="KEGG" id="fat:DVK85_12615"/>
<dbReference type="Proteomes" id="UP000253951">
    <property type="component" value="Chromosome"/>
</dbReference>
<dbReference type="NCBIfam" id="TIGR04131">
    <property type="entry name" value="Bac_Flav_CTERM"/>
    <property type="match status" value="1"/>
</dbReference>
<dbReference type="EMBL" id="CP031188">
    <property type="protein sequence ID" value="AXG75029.1"/>
    <property type="molecule type" value="Genomic_DNA"/>
</dbReference>
<evidence type="ECO:0000256" key="1">
    <source>
        <dbReference type="SAM" id="SignalP"/>
    </source>
</evidence>
<dbReference type="InterPro" id="IPR026341">
    <property type="entry name" value="T9SS_type_B"/>
</dbReference>
<evidence type="ECO:0008006" key="4">
    <source>
        <dbReference type="Google" id="ProtNLM"/>
    </source>
</evidence>
<reference evidence="2 3" key="1">
    <citation type="submission" date="2018-07" db="EMBL/GenBank/DDBJ databases">
        <title>Complete genome sequence of Flavobacterium arcticum type strain SM1502T.</title>
        <authorList>
            <person name="Li Y."/>
            <person name="Li D.-D."/>
        </authorList>
    </citation>
    <scope>NUCLEOTIDE SEQUENCE [LARGE SCALE GENOMIC DNA]</scope>
    <source>
        <strain evidence="2 3">SM1502</strain>
    </source>
</reference>
<proteinExistence type="predicted"/>
<evidence type="ECO:0000313" key="2">
    <source>
        <dbReference type="EMBL" id="AXG75029.1"/>
    </source>
</evidence>
<accession>A0A345HEL9</accession>
<keyword evidence="3" id="KW-1185">Reference proteome</keyword>
<evidence type="ECO:0000313" key="3">
    <source>
        <dbReference type="Proteomes" id="UP000253951"/>
    </source>
</evidence>
<feature type="signal peptide" evidence="1">
    <location>
        <begin position="1"/>
        <end position="23"/>
    </location>
</feature>
<keyword evidence="1" id="KW-0732">Signal</keyword>
<dbReference type="Pfam" id="PF13585">
    <property type="entry name" value="CHU_C"/>
    <property type="match status" value="1"/>
</dbReference>
<feature type="chain" id="PRO_5016691077" description="Gliding motility-associated C-terminal domain-containing protein" evidence="1">
    <location>
        <begin position="24"/>
        <end position="1089"/>
    </location>
</feature>
<gene>
    <name evidence="2" type="ORF">DVK85_12615</name>
</gene>
<sequence length="1089" mass="120367">MDIMKLFKFLLVMVCSFTVTANAQLTDFDLQVTKTNETCLGNGTLSFITTNLTPGSQMIYKVYLLPDVINPISISTENYLAGLSSGTYKIEAIQALDEFSNSQERQISINEDITLFNFSVSSAHENCAGGGDIIINVTSGVSSLYEIISGPETRPLQASNTFSGLESGTYNIRAFNDCGIGKVRTYTLVVTPSLLNISDPTYSDSVVTICDSITVNNVITASSGTIGYPLTVRHTLNTMDIGGNVTVIDQTFTNGPSDVLTVSAVVPRYMEDSYDYELKVTDNCNSVYEKLDNVVDPNISLVLDEGDAFCSEKYLTIDVAKFYDSFTIEFLSFPDEFDPVLFNPNVNGTFTDGHVEFGDSSSPVPFGNYVVSITDACGRTITESIFLELQIPDPNVIVRNNGCFSELGKIRISVTDSELASATIISAPTTYSNTLPYDVTPNINSLGTLVLNNLPLGIYTIQFVDDCGFFREEVMEVPEFVEKIFADATLPSCDTGYGSVRLRSGNGHLTEVIIINAPVSFGQSTPYDVSFNIESGKFYMSDLPEGDYIFKATDICGIMHDMPVYIEGYNFSDQNNFDFIPNCGSFSVKMTDTSNGTEGANYWLQKLDIGTGNWVHPQTSAIYTEGSVPNSTTGIKLVNNITKNNLAYSGTFRILKKFETFSNGTAVNTICISDLGQFSYDHGLSIGSAYAMACVGEPNDVYLEFTGYPISFKIIEKDGVSVMIDNGANNIFRELEPAVYVFSLEDACGNIVTQWFNFQELPSIAAASQPNDMLVCAEPRSLTNSEFHLTDQNEQILGPLFSAMYTITYHLSQEDADNNDNPLPEYYTNISNGQTIYVRLVHNEIDICHGTTSFRLFTGDYQEPQITTTGTVCDDIELALTAEAGYSNYLWSTGETTRTIYINEPGTYSVIVEKYYGTEVCDGFTEIEVKASEKPEIVKVETTDWTQDDNTITVHVDGNGSYEYSIDGMNYQESNVFENLETGVYNVLVRDMYGCGNDSKEVVLMYYPKFFTPNGDGVNEKWYIKHAIVEPNFNVAIYDRYGKFITSLNATSDGWDGTMQGASLPSTDYWFVVTREDGRELRGHFSMIR</sequence>
<dbReference type="AlphaFoldDB" id="A0A345HEL9"/>
<protein>
    <recommendedName>
        <fullName evidence="4">Gliding motility-associated C-terminal domain-containing protein</fullName>
    </recommendedName>
</protein>
<name>A0A345HEL9_9FLAO</name>
<organism evidence="2 3">
    <name type="scientific">Flavobacterium arcticum</name>
    <dbReference type="NCBI Taxonomy" id="1784713"/>
    <lineage>
        <taxon>Bacteria</taxon>
        <taxon>Pseudomonadati</taxon>
        <taxon>Bacteroidota</taxon>
        <taxon>Flavobacteriia</taxon>
        <taxon>Flavobacteriales</taxon>
        <taxon>Flavobacteriaceae</taxon>
        <taxon>Flavobacterium</taxon>
    </lineage>
</organism>